<keyword evidence="14" id="KW-0282">Flagellum</keyword>
<evidence type="ECO:0000313" key="15">
    <source>
        <dbReference type="Proteomes" id="UP000027463"/>
    </source>
</evidence>
<organism evidence="14 15">
    <name type="scientific">Thalassospira permensis NBRC 106175</name>
    <dbReference type="NCBI Taxonomy" id="1353532"/>
    <lineage>
        <taxon>Bacteria</taxon>
        <taxon>Pseudomonadati</taxon>
        <taxon>Pseudomonadota</taxon>
        <taxon>Alphaproteobacteria</taxon>
        <taxon>Rhodospirillales</taxon>
        <taxon>Thalassospiraceae</taxon>
        <taxon>Thalassospira</taxon>
    </lineage>
</organism>
<comment type="caution">
    <text evidence="14">The sequence shown here is derived from an EMBL/GenBank/DDBJ whole genome shotgun (WGS) entry which is preliminary data.</text>
</comment>
<keyword evidence="5 11" id="KW-0812">Transmembrane</keyword>
<dbReference type="Pfam" id="PF08345">
    <property type="entry name" value="YscJ_FliF_C"/>
    <property type="match status" value="1"/>
</dbReference>
<feature type="transmembrane region" description="Helical" evidence="11">
    <location>
        <begin position="26"/>
        <end position="47"/>
    </location>
</feature>
<dbReference type="InterPro" id="IPR000067">
    <property type="entry name" value="FlgMring_FliF"/>
</dbReference>
<keyword evidence="6 11" id="KW-1133">Transmembrane helix</keyword>
<evidence type="ECO:0000256" key="2">
    <source>
        <dbReference type="ARBA" id="ARBA00004651"/>
    </source>
</evidence>
<dbReference type="EMBL" id="AUNC01000014">
    <property type="protein sequence ID" value="KEO57265.1"/>
    <property type="molecule type" value="Genomic_DNA"/>
</dbReference>
<feature type="transmembrane region" description="Helical" evidence="11">
    <location>
        <begin position="450"/>
        <end position="469"/>
    </location>
</feature>
<dbReference type="PANTHER" id="PTHR30046">
    <property type="entry name" value="FLAGELLAR M-RING PROTEIN"/>
    <property type="match status" value="1"/>
</dbReference>
<dbReference type="PANTHER" id="PTHR30046:SF0">
    <property type="entry name" value="FLAGELLAR M-RING PROTEIN"/>
    <property type="match status" value="1"/>
</dbReference>
<comment type="function">
    <text evidence="9">The M ring may be actively involved in energy transduction.</text>
</comment>
<feature type="compositionally biased region" description="Polar residues" evidence="10">
    <location>
        <begin position="294"/>
        <end position="308"/>
    </location>
</feature>
<comment type="subcellular location">
    <subcellularLocation>
        <location evidence="1 9">Bacterial flagellum basal body</location>
    </subcellularLocation>
    <subcellularLocation>
        <location evidence="2">Cell membrane</location>
        <topology evidence="2">Multi-pass membrane protein</topology>
    </subcellularLocation>
</comment>
<feature type="region of interest" description="Disordered" evidence="10">
    <location>
        <begin position="291"/>
        <end position="343"/>
    </location>
</feature>
<dbReference type="PRINTS" id="PR01009">
    <property type="entry name" value="FLGMRINGFLIF"/>
</dbReference>
<dbReference type="Pfam" id="PF01514">
    <property type="entry name" value="YscJ_FliF"/>
    <property type="match status" value="1"/>
</dbReference>
<sequence length="560" mass="61079">MVTIDPEQSNVGGLLQTLKGLGPTRLMAISGVGVLLLVFFAFLILRVSAPNMELLYRDLNPADASQIVNRLEEQQVSYQLLNNGTEILVPADQVNRMRLSMAESGLPTGGSVGYEVFDSGSGLGATSFEQNINHVRALEGELARTIASIQSVQQARVHLVLPKRQMFSRETQEASASIAVKMAGGELKPEQVIAIQHLVAAAIPQLTPSKVSIIDERGRLLARGQGEEQSSTFLTQTADEMRIRNETRLRNTIEDLLSRSLGYGEVRAEVSVEMDFNKVTTADERFNPDERVVRSSQTIDENSTNTETDGADPVTLQNNLPDPNLNGGQGSGTSSQENRSEETVNYEISKTTTTKVKEIGEISRVTVAVLVDGTYTTDENGERVYQERSPEDLEKIAALVRSAIGYDPARSDQVEVINMQFADAADLFPDEDVETFLGLDKAEIFRIAEMLVLAIVAILVILLVVRPLLTRAFETLPNAADMAQNQLLADEMTADGTPALAGPSPVPMAPGMSDEGEELINLSMVEGRVKASSVKKIGEIVEKHPEEALAIIRNWLYQET</sequence>
<name>A0ABR4TP94_9PROT</name>
<dbReference type="InterPro" id="IPR043427">
    <property type="entry name" value="YscJ/FliF"/>
</dbReference>
<evidence type="ECO:0000256" key="10">
    <source>
        <dbReference type="SAM" id="MobiDB-lite"/>
    </source>
</evidence>
<keyword evidence="14" id="KW-0966">Cell projection</keyword>
<evidence type="ECO:0000256" key="5">
    <source>
        <dbReference type="ARBA" id="ARBA00022692"/>
    </source>
</evidence>
<dbReference type="InterPro" id="IPR006182">
    <property type="entry name" value="FliF_N_dom"/>
</dbReference>
<keyword evidence="7 11" id="KW-0472">Membrane</keyword>
<evidence type="ECO:0000256" key="9">
    <source>
        <dbReference type="PIRNR" id="PIRNR004862"/>
    </source>
</evidence>
<evidence type="ECO:0000256" key="8">
    <source>
        <dbReference type="ARBA" id="ARBA00023143"/>
    </source>
</evidence>
<dbReference type="NCBIfam" id="TIGR00206">
    <property type="entry name" value="fliF"/>
    <property type="match status" value="1"/>
</dbReference>
<evidence type="ECO:0000259" key="12">
    <source>
        <dbReference type="Pfam" id="PF01514"/>
    </source>
</evidence>
<evidence type="ECO:0000256" key="4">
    <source>
        <dbReference type="ARBA" id="ARBA00022475"/>
    </source>
</evidence>
<keyword evidence="4" id="KW-1003">Cell membrane</keyword>
<dbReference type="InterPro" id="IPR013556">
    <property type="entry name" value="Flag_M-ring_C"/>
</dbReference>
<feature type="domain" description="Flagellar M-ring N-terminal" evidence="12">
    <location>
        <begin position="48"/>
        <end position="222"/>
    </location>
</feature>
<accession>A0ABR4TP94</accession>
<dbReference type="InterPro" id="IPR045851">
    <property type="entry name" value="AMP-bd_C_sf"/>
</dbReference>
<keyword evidence="8 9" id="KW-0975">Bacterial flagellum</keyword>
<evidence type="ECO:0000256" key="11">
    <source>
        <dbReference type="SAM" id="Phobius"/>
    </source>
</evidence>
<gene>
    <name evidence="14" type="ORF">SMB34_16850</name>
</gene>
<comment type="similarity">
    <text evidence="3 9">Belongs to the FliF family.</text>
</comment>
<evidence type="ECO:0000256" key="3">
    <source>
        <dbReference type="ARBA" id="ARBA00007971"/>
    </source>
</evidence>
<evidence type="ECO:0000256" key="7">
    <source>
        <dbReference type="ARBA" id="ARBA00023136"/>
    </source>
</evidence>
<feature type="domain" description="Flagellar M-ring C-terminal" evidence="13">
    <location>
        <begin position="257"/>
        <end position="421"/>
    </location>
</feature>
<protein>
    <recommendedName>
        <fullName evidence="9">Flagellar M-ring protein</fullName>
    </recommendedName>
</protein>
<dbReference type="Proteomes" id="UP000027463">
    <property type="component" value="Unassembled WGS sequence"/>
</dbReference>
<evidence type="ECO:0000259" key="13">
    <source>
        <dbReference type="Pfam" id="PF08345"/>
    </source>
</evidence>
<keyword evidence="15" id="KW-1185">Reference proteome</keyword>
<evidence type="ECO:0000256" key="1">
    <source>
        <dbReference type="ARBA" id="ARBA00004117"/>
    </source>
</evidence>
<keyword evidence="14" id="KW-0969">Cilium</keyword>
<evidence type="ECO:0000313" key="14">
    <source>
        <dbReference type="EMBL" id="KEO57265.1"/>
    </source>
</evidence>
<reference evidence="14 15" key="1">
    <citation type="submission" date="2013-07" db="EMBL/GenBank/DDBJ databases">
        <title>Thalassospira permensis NBRC 106175 Genome Sequencing.</title>
        <authorList>
            <person name="Lai Q."/>
            <person name="Shao Z."/>
        </authorList>
    </citation>
    <scope>NUCLEOTIDE SEQUENCE [LARGE SCALE GENOMIC DNA]</scope>
    <source>
        <strain evidence="14 15">NBRC 106175</strain>
    </source>
</reference>
<dbReference type="Gene3D" id="3.30.300.30">
    <property type="match status" value="1"/>
</dbReference>
<dbReference type="PIRSF" id="PIRSF004862">
    <property type="entry name" value="FliF"/>
    <property type="match status" value="1"/>
</dbReference>
<evidence type="ECO:0000256" key="6">
    <source>
        <dbReference type="ARBA" id="ARBA00022989"/>
    </source>
</evidence>
<proteinExistence type="inferred from homology"/>